<name>A0A2M8LA47_9BACT</name>
<keyword evidence="2" id="KW-0813">Transport</keyword>
<dbReference type="CDD" id="cd20070">
    <property type="entry name" value="5TM_YidC_Alb3"/>
    <property type="match status" value="1"/>
</dbReference>
<dbReference type="GO" id="GO:0005886">
    <property type="term" value="C:plasma membrane"/>
    <property type="evidence" value="ECO:0007669"/>
    <property type="project" value="UniProtKB-SubCell"/>
</dbReference>
<dbReference type="InterPro" id="IPR001708">
    <property type="entry name" value="YidC/ALB3/OXA1/COX18"/>
</dbReference>
<evidence type="ECO:0000256" key="8">
    <source>
        <dbReference type="ARBA" id="ARBA00023186"/>
    </source>
</evidence>
<evidence type="ECO:0000256" key="4">
    <source>
        <dbReference type="ARBA" id="ARBA00022692"/>
    </source>
</evidence>
<feature type="transmembrane region" description="Helical" evidence="10">
    <location>
        <begin position="140"/>
        <end position="163"/>
    </location>
</feature>
<keyword evidence="6 10" id="KW-1133">Transmembrane helix</keyword>
<feature type="domain" description="Membrane insertase YidC/Oxa/ALB C-terminal" evidence="11">
    <location>
        <begin position="34"/>
        <end position="239"/>
    </location>
</feature>
<evidence type="ECO:0000256" key="6">
    <source>
        <dbReference type="ARBA" id="ARBA00022989"/>
    </source>
</evidence>
<feature type="transmembrane region" description="Helical" evidence="10">
    <location>
        <begin position="7"/>
        <end position="27"/>
    </location>
</feature>
<reference evidence="13" key="1">
    <citation type="submission" date="2017-09" db="EMBL/GenBank/DDBJ databases">
        <title>Depth-based differentiation of microbial function through sediment-hosted aquifers and enrichment of novel symbionts in the deep terrestrial subsurface.</title>
        <authorList>
            <person name="Probst A.J."/>
            <person name="Ladd B."/>
            <person name="Jarett J.K."/>
            <person name="Geller-Mcgrath D.E."/>
            <person name="Sieber C.M.K."/>
            <person name="Emerson J.B."/>
            <person name="Anantharaman K."/>
            <person name="Thomas B.C."/>
            <person name="Malmstrom R."/>
            <person name="Stieglmeier M."/>
            <person name="Klingl A."/>
            <person name="Woyke T."/>
            <person name="Ryan C.M."/>
            <person name="Banfield J.F."/>
        </authorList>
    </citation>
    <scope>NUCLEOTIDE SEQUENCE [LARGE SCALE GENOMIC DNA]</scope>
</reference>
<evidence type="ECO:0000256" key="10">
    <source>
        <dbReference type="SAM" id="Phobius"/>
    </source>
</evidence>
<evidence type="ECO:0000256" key="5">
    <source>
        <dbReference type="ARBA" id="ARBA00022927"/>
    </source>
</evidence>
<organism evidence="12 13">
    <name type="scientific">Candidatus Terrybacteria bacterium CG10_big_fil_rev_8_21_14_0_10_41_10</name>
    <dbReference type="NCBI Taxonomy" id="1975026"/>
    <lineage>
        <taxon>Bacteria</taxon>
        <taxon>Candidatus Terryibacteriota</taxon>
    </lineage>
</organism>
<evidence type="ECO:0000256" key="7">
    <source>
        <dbReference type="ARBA" id="ARBA00023136"/>
    </source>
</evidence>
<protein>
    <recommendedName>
        <fullName evidence="11">Membrane insertase YidC/Oxa/ALB C-terminal domain-containing protein</fullName>
    </recommendedName>
</protein>
<keyword evidence="5" id="KW-0653">Protein transport</keyword>
<sequence length="249" mass="28291">MFSFISFIYNTAFLEPLLNGLVFLVGHVPFHDIGLAIIILTLVVRLIIFPFNHKSLMAQRKIKHLAPEIEVIKDKHKNDPREKAKKTMELYKKHGINPMSGFLALLIQIPIILALYKVFLGGMDFDTSKLYSFIAVPDQISTVFLGLIDVTKSSYAMAFLAALSQFFQMRLAIPPLSNTKKPAGQETFKDNLAKSMSIQMRYVMPFFIFFIALKLSSAIAIYWTTMNVFAIVHEIVVKRKADKLLKENA</sequence>
<dbReference type="Pfam" id="PF02096">
    <property type="entry name" value="60KD_IMP"/>
    <property type="match status" value="1"/>
</dbReference>
<dbReference type="PANTHER" id="PTHR12428">
    <property type="entry name" value="OXA1"/>
    <property type="match status" value="1"/>
</dbReference>
<evidence type="ECO:0000256" key="2">
    <source>
        <dbReference type="ARBA" id="ARBA00022448"/>
    </source>
</evidence>
<accession>A0A2M8LA47</accession>
<comment type="caution">
    <text evidence="12">The sequence shown here is derived from an EMBL/GenBank/DDBJ whole genome shotgun (WGS) entry which is preliminary data.</text>
</comment>
<dbReference type="InterPro" id="IPR047196">
    <property type="entry name" value="YidC_ALB_C"/>
</dbReference>
<dbReference type="PANTHER" id="PTHR12428:SF65">
    <property type="entry name" value="CYTOCHROME C OXIDASE ASSEMBLY PROTEIN COX18, MITOCHONDRIAL"/>
    <property type="match status" value="1"/>
</dbReference>
<comment type="subcellular location">
    <subcellularLocation>
        <location evidence="1">Cell membrane</location>
        <topology evidence="1">Multi-pass membrane protein</topology>
    </subcellularLocation>
    <subcellularLocation>
        <location evidence="9">Membrane</location>
        <topology evidence="9">Multi-pass membrane protein</topology>
    </subcellularLocation>
</comment>
<evidence type="ECO:0000256" key="1">
    <source>
        <dbReference type="ARBA" id="ARBA00004651"/>
    </source>
</evidence>
<comment type="similarity">
    <text evidence="9">Belongs to the OXA1/ALB3/YidC family.</text>
</comment>
<dbReference type="GO" id="GO:0015031">
    <property type="term" value="P:protein transport"/>
    <property type="evidence" value="ECO:0007669"/>
    <property type="project" value="UniProtKB-KW"/>
</dbReference>
<evidence type="ECO:0000259" key="11">
    <source>
        <dbReference type="Pfam" id="PF02096"/>
    </source>
</evidence>
<feature type="transmembrane region" description="Helical" evidence="10">
    <location>
        <begin position="33"/>
        <end position="51"/>
    </location>
</feature>
<keyword evidence="7 10" id="KW-0472">Membrane</keyword>
<evidence type="ECO:0000256" key="9">
    <source>
        <dbReference type="RuleBase" id="RU003945"/>
    </source>
</evidence>
<evidence type="ECO:0000256" key="3">
    <source>
        <dbReference type="ARBA" id="ARBA00022475"/>
    </source>
</evidence>
<feature type="transmembrane region" description="Helical" evidence="10">
    <location>
        <begin position="102"/>
        <end position="120"/>
    </location>
</feature>
<proteinExistence type="inferred from homology"/>
<evidence type="ECO:0000313" key="12">
    <source>
        <dbReference type="EMBL" id="PJE73480.1"/>
    </source>
</evidence>
<dbReference type="GO" id="GO:0032977">
    <property type="term" value="F:membrane insertase activity"/>
    <property type="evidence" value="ECO:0007669"/>
    <property type="project" value="InterPro"/>
</dbReference>
<feature type="transmembrane region" description="Helical" evidence="10">
    <location>
        <begin position="202"/>
        <end position="223"/>
    </location>
</feature>
<keyword evidence="8" id="KW-0143">Chaperone</keyword>
<gene>
    <name evidence="12" type="ORF">COV02_02340</name>
</gene>
<dbReference type="GO" id="GO:0051205">
    <property type="term" value="P:protein insertion into membrane"/>
    <property type="evidence" value="ECO:0007669"/>
    <property type="project" value="TreeGrafter"/>
</dbReference>
<keyword evidence="3" id="KW-1003">Cell membrane</keyword>
<dbReference type="NCBIfam" id="TIGR03592">
    <property type="entry name" value="yidC_oxa1_cterm"/>
    <property type="match status" value="1"/>
</dbReference>
<keyword evidence="4 9" id="KW-0812">Transmembrane</keyword>
<dbReference type="AlphaFoldDB" id="A0A2M8LA47"/>
<dbReference type="InterPro" id="IPR028055">
    <property type="entry name" value="YidC/Oxa/ALB_C"/>
</dbReference>
<dbReference type="EMBL" id="PFER01000035">
    <property type="protein sequence ID" value="PJE73480.1"/>
    <property type="molecule type" value="Genomic_DNA"/>
</dbReference>
<dbReference type="Proteomes" id="UP000230959">
    <property type="component" value="Unassembled WGS sequence"/>
</dbReference>
<evidence type="ECO:0000313" key="13">
    <source>
        <dbReference type="Proteomes" id="UP000230959"/>
    </source>
</evidence>